<keyword evidence="4" id="KW-1185">Reference proteome</keyword>
<evidence type="ECO:0000256" key="1">
    <source>
        <dbReference type="SAM" id="MobiDB-lite"/>
    </source>
</evidence>
<proteinExistence type="predicted"/>
<name>A0ABD2APX6_VESSQ</name>
<accession>A0ABD2APX6</accession>
<feature type="region of interest" description="Disordered" evidence="1">
    <location>
        <begin position="224"/>
        <end position="244"/>
    </location>
</feature>
<dbReference type="EMBL" id="JAUDFV010000141">
    <property type="protein sequence ID" value="KAL2722673.1"/>
    <property type="molecule type" value="Genomic_DNA"/>
</dbReference>
<feature type="region of interest" description="Disordered" evidence="1">
    <location>
        <begin position="497"/>
        <end position="554"/>
    </location>
</feature>
<evidence type="ECO:0000313" key="4">
    <source>
        <dbReference type="Proteomes" id="UP001607302"/>
    </source>
</evidence>
<evidence type="ECO:0000256" key="2">
    <source>
        <dbReference type="SAM" id="SignalP"/>
    </source>
</evidence>
<feature type="compositionally biased region" description="Basic and acidic residues" evidence="1">
    <location>
        <begin position="173"/>
        <end position="184"/>
    </location>
</feature>
<keyword evidence="2" id="KW-0732">Signal</keyword>
<comment type="caution">
    <text evidence="3">The sequence shown here is derived from an EMBL/GenBank/DDBJ whole genome shotgun (WGS) entry which is preliminary data.</text>
</comment>
<feature type="signal peptide" evidence="2">
    <location>
        <begin position="1"/>
        <end position="19"/>
    </location>
</feature>
<protein>
    <submittedName>
        <fullName evidence="3">DNA-directed RNA polymerase II subunit RPB1-like</fullName>
    </submittedName>
</protein>
<reference evidence="3 4" key="1">
    <citation type="journal article" date="2024" name="Ann. Entomol. Soc. Am.">
        <title>Genomic analyses of the southern and eastern yellowjacket wasps (Hymenoptera: Vespidae) reveal evolutionary signatures of social life.</title>
        <authorList>
            <person name="Catto M.A."/>
            <person name="Caine P.B."/>
            <person name="Orr S.E."/>
            <person name="Hunt B.G."/>
            <person name="Goodisman M.A.D."/>
        </authorList>
    </citation>
    <scope>NUCLEOTIDE SEQUENCE [LARGE SCALE GENOMIC DNA]</scope>
    <source>
        <strain evidence="3">233</strain>
        <tissue evidence="3">Head and thorax</tissue>
    </source>
</reference>
<organism evidence="3 4">
    <name type="scientific">Vespula squamosa</name>
    <name type="common">Southern yellow jacket</name>
    <name type="synonym">Wasp</name>
    <dbReference type="NCBI Taxonomy" id="30214"/>
    <lineage>
        <taxon>Eukaryota</taxon>
        <taxon>Metazoa</taxon>
        <taxon>Ecdysozoa</taxon>
        <taxon>Arthropoda</taxon>
        <taxon>Hexapoda</taxon>
        <taxon>Insecta</taxon>
        <taxon>Pterygota</taxon>
        <taxon>Neoptera</taxon>
        <taxon>Endopterygota</taxon>
        <taxon>Hymenoptera</taxon>
        <taxon>Apocrita</taxon>
        <taxon>Aculeata</taxon>
        <taxon>Vespoidea</taxon>
        <taxon>Vespidae</taxon>
        <taxon>Vespinae</taxon>
        <taxon>Vespula</taxon>
    </lineage>
</organism>
<feature type="chain" id="PRO_5044781540" evidence="2">
    <location>
        <begin position="20"/>
        <end position="554"/>
    </location>
</feature>
<feature type="region of interest" description="Disordered" evidence="1">
    <location>
        <begin position="280"/>
        <end position="339"/>
    </location>
</feature>
<sequence>MDIRIYALLLLFAFVGSNAEFRPSARHRRDVEGNAGEYYSLAKIIKRAADSTTTTTTKSTEDKTSSSSKNPGTTTPNTASPGTASPSTTSPTTTKATPTSPKPTKPTSGTTKATTTKSDPTSTETTTKPTTEATSKPQLGSRSAFEDKDDSSSKPANSDEKSEKKPSAVSPRMKPDTPDNKDKSPSSPSTLNSGFPSAGGNYPFPGFNSIPPYGPNYAFTSTNHSPGGSASASASSFASAGASSGNPGYPAFNSRGGFYPNTPFYNPGYIPSNIWPTNDVFQNNPTKPITNSRSSFDTEDKPPSSNNSPTGNDAHPVNNPNSIPSTGPQNFQSRSYGGPYTPNFDYPAVNSVQGPNYAWTNSGPGYAGASAGASTSSGPMFGSRGAFPDNNAGMGYMDNSAYSPGIIDPGFGFPQSGFGPDFSNDFALHQRMMEDHFKAIQAQIEAQQRAIFEASNGLGSGPGSSDPGLQSAISSISVGPRGGFQAGQINPAAPGIESRFANELPPPSGGQYGVFASSHSSSATDDNGRTIAHKSATTGVNDNGKITFRTVQDK</sequence>
<feature type="compositionally biased region" description="Basic and acidic residues" evidence="1">
    <location>
        <begin position="144"/>
        <end position="166"/>
    </location>
</feature>
<dbReference type="Proteomes" id="UP001607302">
    <property type="component" value="Unassembled WGS sequence"/>
</dbReference>
<feature type="compositionally biased region" description="Low complexity" evidence="1">
    <location>
        <begin position="105"/>
        <end position="137"/>
    </location>
</feature>
<gene>
    <name evidence="3" type="ORF">V1478_009536</name>
</gene>
<dbReference type="AlphaFoldDB" id="A0ABD2APX6"/>
<feature type="compositionally biased region" description="Low complexity" evidence="1">
    <location>
        <begin position="225"/>
        <end position="244"/>
    </location>
</feature>
<feature type="compositionally biased region" description="Low complexity" evidence="1">
    <location>
        <begin position="65"/>
        <end position="99"/>
    </location>
</feature>
<evidence type="ECO:0000313" key="3">
    <source>
        <dbReference type="EMBL" id="KAL2722673.1"/>
    </source>
</evidence>
<feature type="region of interest" description="Disordered" evidence="1">
    <location>
        <begin position="50"/>
        <end position="202"/>
    </location>
</feature>
<feature type="compositionally biased region" description="Polar residues" evidence="1">
    <location>
        <begin position="318"/>
        <end position="335"/>
    </location>
</feature>
<feature type="compositionally biased region" description="Polar residues" evidence="1">
    <location>
        <begin position="280"/>
        <end position="295"/>
    </location>
</feature>